<dbReference type="Proteomes" id="UP000321720">
    <property type="component" value="Unassembled WGS sequence"/>
</dbReference>
<evidence type="ECO:0000313" key="8">
    <source>
        <dbReference type="Proteomes" id="UP000321720"/>
    </source>
</evidence>
<comment type="caution">
    <text evidence="7">The sequence shown here is derived from an EMBL/GenBank/DDBJ whole genome shotgun (WGS) entry which is preliminary data.</text>
</comment>
<evidence type="ECO:0000256" key="1">
    <source>
        <dbReference type="ARBA" id="ARBA00004945"/>
    </source>
</evidence>
<dbReference type="GO" id="GO:0008930">
    <property type="term" value="F:methylthioadenosine nucleosidase activity"/>
    <property type="evidence" value="ECO:0007669"/>
    <property type="project" value="InterPro"/>
</dbReference>
<dbReference type="OrthoDB" id="3734512at2"/>
<sequence>MSGRYAAPDEPLDAIVVVAMPAEEAPFLARAVETKEVALRGGAGAHLLRLPAARVLLVRAGIGLVNAASAASVALARFPPAALISAGSAGGLGVGVRVGDVVVGTDHVLAGADATAFGYERGQVPGMPVRYRADETLRQAAMAAAAGLAWPAQPPVRAVTGAVASADVFVDDALVDALRATFPDASAADMESAALAQVAHLFGVPFASVRAISDLCSPVEAGEFATHVDDAADRSAAVVDAMLTAIRATSA</sequence>
<dbReference type="RefSeq" id="WP_146842459.1">
    <property type="nucleotide sequence ID" value="NZ_BJWG01000005.1"/>
</dbReference>
<dbReference type="GO" id="GO:0019284">
    <property type="term" value="P:L-methionine salvage from S-adenosylmethionine"/>
    <property type="evidence" value="ECO:0007669"/>
    <property type="project" value="TreeGrafter"/>
</dbReference>
<dbReference type="PANTHER" id="PTHR46832:SF1">
    <property type="entry name" value="5'-METHYLTHIOADENOSINE_S-ADENOSYLHOMOCYSTEINE NUCLEOSIDASE"/>
    <property type="match status" value="1"/>
</dbReference>
<evidence type="ECO:0000256" key="4">
    <source>
        <dbReference type="ARBA" id="ARBA00022801"/>
    </source>
</evidence>
<keyword evidence="4" id="KW-0378">Hydrolase</keyword>
<proteinExistence type="predicted"/>
<feature type="domain" description="Nucleoside phosphorylase" evidence="6">
    <location>
        <begin position="15"/>
        <end position="243"/>
    </location>
</feature>
<dbReference type="EMBL" id="BJWG01000005">
    <property type="protein sequence ID" value="GEL94786.1"/>
    <property type="molecule type" value="Genomic_DNA"/>
</dbReference>
<dbReference type="NCBIfam" id="TIGR01704">
    <property type="entry name" value="MTA_SAH-Nsdase"/>
    <property type="match status" value="1"/>
</dbReference>
<dbReference type="SUPFAM" id="SSF53167">
    <property type="entry name" value="Purine and uridine phosphorylases"/>
    <property type="match status" value="1"/>
</dbReference>
<comment type="pathway">
    <text evidence="1">Amino-acid biosynthesis; L-methionine biosynthesis via salvage pathway; S-methyl-5-thio-alpha-D-ribose 1-phosphate from S-methyl-5'-thioadenosine (hydrolase route): step 1/2.</text>
</comment>
<dbReference type="GO" id="GO:0019509">
    <property type="term" value="P:L-methionine salvage from methylthioadenosine"/>
    <property type="evidence" value="ECO:0007669"/>
    <property type="project" value="UniProtKB-UniPathway"/>
</dbReference>
<keyword evidence="8" id="KW-1185">Reference proteome</keyword>
<dbReference type="GO" id="GO:0008782">
    <property type="term" value="F:adenosylhomocysteine nucleosidase activity"/>
    <property type="evidence" value="ECO:0007669"/>
    <property type="project" value="UniProtKB-EC"/>
</dbReference>
<accession>A0A511J9W5</accession>
<dbReference type="GO" id="GO:0009164">
    <property type="term" value="P:nucleoside catabolic process"/>
    <property type="evidence" value="ECO:0007669"/>
    <property type="project" value="InterPro"/>
</dbReference>
<evidence type="ECO:0000256" key="2">
    <source>
        <dbReference type="ARBA" id="ARBA00011974"/>
    </source>
</evidence>
<dbReference type="AlphaFoldDB" id="A0A511J9W5"/>
<keyword evidence="5" id="KW-0486">Methionine biosynthesis</keyword>
<evidence type="ECO:0000259" key="6">
    <source>
        <dbReference type="Pfam" id="PF01048"/>
    </source>
</evidence>
<dbReference type="Pfam" id="PF01048">
    <property type="entry name" value="PNP_UDP_1"/>
    <property type="match status" value="1"/>
</dbReference>
<reference evidence="7 8" key="1">
    <citation type="submission" date="2019-07" db="EMBL/GenBank/DDBJ databases">
        <title>Whole genome shotgun sequence of Cellulomonas composti NBRC 100758.</title>
        <authorList>
            <person name="Hosoyama A."/>
            <person name="Uohara A."/>
            <person name="Ohji S."/>
            <person name="Ichikawa N."/>
        </authorList>
    </citation>
    <scope>NUCLEOTIDE SEQUENCE [LARGE SCALE GENOMIC DNA]</scope>
    <source>
        <strain evidence="7 8">NBRC 100758</strain>
    </source>
</reference>
<evidence type="ECO:0000313" key="7">
    <source>
        <dbReference type="EMBL" id="GEL94786.1"/>
    </source>
</evidence>
<keyword evidence="3" id="KW-0028">Amino-acid biosynthesis</keyword>
<dbReference type="GO" id="GO:0005829">
    <property type="term" value="C:cytosol"/>
    <property type="evidence" value="ECO:0007669"/>
    <property type="project" value="TreeGrafter"/>
</dbReference>
<dbReference type="Gene3D" id="3.40.50.1580">
    <property type="entry name" value="Nucleoside phosphorylase domain"/>
    <property type="match status" value="1"/>
</dbReference>
<dbReference type="EC" id="3.2.2.9" evidence="2"/>
<dbReference type="InterPro" id="IPR000845">
    <property type="entry name" value="Nucleoside_phosphorylase_d"/>
</dbReference>
<name>A0A511J9W5_9CELL</name>
<dbReference type="InterPro" id="IPR010049">
    <property type="entry name" value="MTA_SAH_Nsdase"/>
</dbReference>
<organism evidence="7 8">
    <name type="scientific">Cellulomonas composti</name>
    <dbReference type="NCBI Taxonomy" id="266130"/>
    <lineage>
        <taxon>Bacteria</taxon>
        <taxon>Bacillati</taxon>
        <taxon>Actinomycetota</taxon>
        <taxon>Actinomycetes</taxon>
        <taxon>Micrococcales</taxon>
        <taxon>Cellulomonadaceae</taxon>
        <taxon>Cellulomonas</taxon>
    </lineage>
</organism>
<dbReference type="PANTHER" id="PTHR46832">
    <property type="entry name" value="5'-METHYLTHIOADENOSINE/S-ADENOSYLHOMOCYSTEINE NUCLEOSIDASE"/>
    <property type="match status" value="1"/>
</dbReference>
<dbReference type="UniPathway" id="UPA00904">
    <property type="reaction ID" value="UER00871"/>
</dbReference>
<evidence type="ECO:0000256" key="5">
    <source>
        <dbReference type="ARBA" id="ARBA00023167"/>
    </source>
</evidence>
<evidence type="ECO:0000256" key="3">
    <source>
        <dbReference type="ARBA" id="ARBA00022605"/>
    </source>
</evidence>
<dbReference type="CDD" id="cd09008">
    <property type="entry name" value="MTAN"/>
    <property type="match status" value="1"/>
</dbReference>
<protein>
    <recommendedName>
        <fullName evidence="2">adenosylhomocysteine nucleosidase</fullName>
        <ecNumber evidence="2">3.2.2.9</ecNumber>
    </recommendedName>
</protein>
<dbReference type="InterPro" id="IPR035994">
    <property type="entry name" value="Nucleoside_phosphorylase_sf"/>
</dbReference>
<gene>
    <name evidence="7" type="ORF">CCO02nite_14440</name>
</gene>